<sequence>MRTSARTSGHPVVIPVEPVVNADPAVLAGLDYWRTLPIKQQPAWPDPELAQAAAAELATLPPLVFAGEVDRLRERLAEVAAGRAFALQGGDCAETFAGATADKIRNRVKTVLQMAVVLTYGASLPVVKMGRMAGQFAKPRSSDTETRGEATLPAYRGDIVNGYDFTPESRAADPSRLIRGYHTAASTLNLIRAFTQGGFADLRQVHAWNKGFAQNPANHRYEAMAREIDRAVRFMDACGADFEALKHTEFYTAHEGLLMDYERPMTRIDSRTGTPYDTSSHFIWIGERTRDLDGAHVDFLSRVRNPIGVKLGPTTTPETMLELVEKLDPEREPGRLTFITRMGSGRIREALPPLLEAIKASDANPVWITDPMHGNGITTPTGYKTRRFDDVVDEVKGFFEAHRAAGTHPGGIHVELTGDDVTECLGGSEHIDEETLATRYESLCDPRLNHVQSLELAFLVAEELSA</sequence>
<evidence type="ECO:0000256" key="4">
    <source>
        <dbReference type="RuleBase" id="RU363071"/>
    </source>
</evidence>
<feature type="binding site" evidence="3">
    <location>
        <position position="92"/>
    </location>
    <ligand>
        <name>Mn(2+)</name>
        <dbReference type="ChEBI" id="CHEBI:29035"/>
    </ligand>
</feature>
<dbReference type="GO" id="GO:0008652">
    <property type="term" value="P:amino acid biosynthetic process"/>
    <property type="evidence" value="ECO:0007669"/>
    <property type="project" value="UniProtKB-KW"/>
</dbReference>
<dbReference type="SUPFAM" id="SSF51569">
    <property type="entry name" value="Aldolase"/>
    <property type="match status" value="1"/>
</dbReference>
<evidence type="ECO:0000256" key="2">
    <source>
        <dbReference type="ARBA" id="ARBA00022679"/>
    </source>
</evidence>
<dbReference type="InterPro" id="IPR002480">
    <property type="entry name" value="DAHP_synth_2"/>
</dbReference>
<keyword evidence="6" id="KW-1185">Reference proteome</keyword>
<dbReference type="KEGG" id="aarc:G127AT_01250"/>
<proteinExistence type="inferred from homology"/>
<feature type="binding site" evidence="3">
    <location>
        <position position="341"/>
    </location>
    <ligand>
        <name>phosphoenolpyruvate</name>
        <dbReference type="ChEBI" id="CHEBI:58702"/>
    </ligand>
</feature>
<feature type="binding site" evidence="3">
    <location>
        <position position="415"/>
    </location>
    <ligand>
        <name>Mn(2+)</name>
        <dbReference type="ChEBI" id="CHEBI:29035"/>
    </ligand>
</feature>
<dbReference type="GO" id="GO:0009073">
    <property type="term" value="P:aromatic amino acid family biosynthetic process"/>
    <property type="evidence" value="ECO:0007669"/>
    <property type="project" value="UniProtKB-KW"/>
</dbReference>
<evidence type="ECO:0000313" key="6">
    <source>
        <dbReference type="Proteomes" id="UP000671914"/>
    </source>
</evidence>
<evidence type="ECO:0000313" key="5">
    <source>
        <dbReference type="EMBL" id="QTX04919.1"/>
    </source>
</evidence>
<dbReference type="GO" id="GO:0003849">
    <property type="term" value="F:3-deoxy-7-phosphoheptulonate synthase activity"/>
    <property type="evidence" value="ECO:0007669"/>
    <property type="project" value="UniProtKB-EC"/>
</dbReference>
<evidence type="ECO:0000256" key="1">
    <source>
        <dbReference type="ARBA" id="ARBA00008911"/>
    </source>
</evidence>
<keyword evidence="3" id="KW-0104">Cadmium</keyword>
<keyword evidence="3" id="KW-0464">Manganese</keyword>
<gene>
    <name evidence="5" type="ORF">G127AT_01250</name>
</gene>
<comment type="similarity">
    <text evidence="1 4">Belongs to the class-II DAHP synthase family.</text>
</comment>
<dbReference type="InterPro" id="IPR013785">
    <property type="entry name" value="Aldolase_TIM"/>
</dbReference>
<organism evidence="5 6">
    <name type="scientific">Agromyces archimandritae</name>
    <dbReference type="NCBI Taxonomy" id="2781962"/>
    <lineage>
        <taxon>Bacteria</taxon>
        <taxon>Bacillati</taxon>
        <taxon>Actinomycetota</taxon>
        <taxon>Actinomycetes</taxon>
        <taxon>Micrococcales</taxon>
        <taxon>Microbacteriaceae</taxon>
        <taxon>Agromyces</taxon>
    </lineage>
</organism>
<feature type="binding site" evidence="3">
    <location>
        <position position="310"/>
    </location>
    <ligand>
        <name>phosphoenolpyruvate</name>
        <dbReference type="ChEBI" id="CHEBI:58702"/>
    </ligand>
</feature>
<comment type="cofactor">
    <cofactor evidence="3">
        <name>Mn(2+)</name>
        <dbReference type="ChEBI" id="CHEBI:29035"/>
    </cofactor>
    <cofactor evidence="3">
        <name>Co(2+)</name>
        <dbReference type="ChEBI" id="CHEBI:48828"/>
    </cofactor>
    <cofactor evidence="3">
        <name>Cd(2+)</name>
        <dbReference type="ChEBI" id="CHEBI:48775"/>
    </cofactor>
    <text evidence="3">Binds 1 divalent cation per subunit. The enzyme is active with manganese, cobalt or cadmium ions.</text>
</comment>
<keyword evidence="4" id="KW-0028">Amino-acid biosynthesis</keyword>
<feature type="binding site" evidence="3">
    <location>
        <position position="131"/>
    </location>
    <ligand>
        <name>phosphoenolpyruvate</name>
        <dbReference type="ChEBI" id="CHEBI:58702"/>
    </ligand>
</feature>
<feature type="binding site" evidence="3">
    <location>
        <position position="373"/>
    </location>
    <ligand>
        <name>Mn(2+)</name>
        <dbReference type="ChEBI" id="CHEBI:29035"/>
    </ligand>
</feature>
<protein>
    <recommendedName>
        <fullName evidence="4">Phospho-2-dehydro-3-deoxyheptonate aldolase</fullName>
        <ecNumber evidence="4">2.5.1.54</ecNumber>
    </recommendedName>
</protein>
<comment type="catalytic activity">
    <reaction evidence="4">
        <text>D-erythrose 4-phosphate + phosphoenolpyruvate + H2O = 7-phospho-2-dehydro-3-deoxy-D-arabino-heptonate + phosphate</text>
        <dbReference type="Rhea" id="RHEA:14717"/>
        <dbReference type="ChEBI" id="CHEBI:15377"/>
        <dbReference type="ChEBI" id="CHEBI:16897"/>
        <dbReference type="ChEBI" id="CHEBI:43474"/>
        <dbReference type="ChEBI" id="CHEBI:58394"/>
        <dbReference type="ChEBI" id="CHEBI:58702"/>
        <dbReference type="EC" id="2.5.1.54"/>
    </reaction>
</comment>
<dbReference type="Proteomes" id="UP000671914">
    <property type="component" value="Chromosome"/>
</dbReference>
<dbReference type="NCBIfam" id="TIGR01358">
    <property type="entry name" value="DAHP_synth_II"/>
    <property type="match status" value="1"/>
</dbReference>
<dbReference type="AlphaFoldDB" id="A0A975FN35"/>
<dbReference type="EMBL" id="CP071696">
    <property type="protein sequence ID" value="QTX04919.1"/>
    <property type="molecule type" value="Genomic_DNA"/>
</dbReference>
<dbReference type="PANTHER" id="PTHR21337">
    <property type="entry name" value="PHOSPHO-2-DEHYDRO-3-DEOXYHEPTONATE ALDOLASE 1, 2"/>
    <property type="match status" value="1"/>
</dbReference>
<keyword evidence="3" id="KW-0170">Cobalt</keyword>
<dbReference type="Gene3D" id="3.20.20.70">
    <property type="entry name" value="Aldolase class I"/>
    <property type="match status" value="1"/>
</dbReference>
<keyword evidence="2 4" id="KW-0808">Transferase</keyword>
<name>A0A975FN35_9MICO</name>
<dbReference type="EC" id="2.5.1.54" evidence="4"/>
<dbReference type="PANTHER" id="PTHR21337:SF0">
    <property type="entry name" value="PHOSPHO-2-DEHYDRO-3-DEOXYHEPTONATE ALDOLASE"/>
    <property type="match status" value="1"/>
</dbReference>
<comment type="pathway">
    <text evidence="4">Metabolic intermediate biosynthesis; chorismate biosynthesis; chorismate from D-erythrose 4-phosphate and phosphoenolpyruvate: step 1/7.</text>
</comment>
<accession>A0A975FN35</accession>
<feature type="binding site" evidence="3">
    <location>
        <position position="445"/>
    </location>
    <ligand>
        <name>Mn(2+)</name>
        <dbReference type="ChEBI" id="CHEBI:29035"/>
    </ligand>
</feature>
<keyword evidence="4" id="KW-0057">Aromatic amino acid biosynthesis</keyword>
<reference evidence="5" key="1">
    <citation type="submission" date="2021-03" db="EMBL/GenBank/DDBJ databases">
        <title>Agromyces archimandritus sp. nov., isolated from the cockroach Archimandrita tessellata.</title>
        <authorList>
            <person name="Guzman J."/>
            <person name="Ortuzar M."/>
            <person name="Poehlein A."/>
            <person name="Daniel R."/>
            <person name="Trujillo M."/>
            <person name="Vilcinskas A."/>
        </authorList>
    </citation>
    <scope>NUCLEOTIDE SEQUENCE</scope>
    <source>
        <strain evidence="5">G127AT</strain>
    </source>
</reference>
<dbReference type="Pfam" id="PF01474">
    <property type="entry name" value="DAHP_synth_2"/>
    <property type="match status" value="1"/>
</dbReference>
<evidence type="ECO:0000256" key="3">
    <source>
        <dbReference type="PIRSR" id="PIRSR602480-1"/>
    </source>
</evidence>
<feature type="binding site" evidence="3">
    <location>
        <begin position="287"/>
        <end position="288"/>
    </location>
    <ligand>
        <name>phosphoenolpyruvate</name>
        <dbReference type="ChEBI" id="CHEBI:58702"/>
    </ligand>
</feature>